<evidence type="ECO:0000256" key="6">
    <source>
        <dbReference type="ARBA" id="ARBA00022777"/>
    </source>
</evidence>
<evidence type="ECO:0000313" key="13">
    <source>
        <dbReference type="EMBL" id="KXI28632.1"/>
    </source>
</evidence>
<dbReference type="PANTHER" id="PTHR43065:SF42">
    <property type="entry name" value="TWO-COMPONENT SENSOR PPRA"/>
    <property type="match status" value="1"/>
</dbReference>
<organism evidence="13 14">
    <name type="scientific">Paraglaciecola hydrolytica</name>
    <dbReference type="NCBI Taxonomy" id="1799789"/>
    <lineage>
        <taxon>Bacteria</taxon>
        <taxon>Pseudomonadati</taxon>
        <taxon>Pseudomonadota</taxon>
        <taxon>Gammaproteobacteria</taxon>
        <taxon>Alteromonadales</taxon>
        <taxon>Alteromonadaceae</taxon>
        <taxon>Paraglaciecola</taxon>
    </lineage>
</organism>
<feature type="domain" description="Response regulatory" evidence="11">
    <location>
        <begin position="518"/>
        <end position="634"/>
    </location>
</feature>
<dbReference type="Pfam" id="PF00512">
    <property type="entry name" value="HisKA"/>
    <property type="match status" value="1"/>
</dbReference>
<dbReference type="Proteomes" id="UP000070299">
    <property type="component" value="Unassembled WGS sequence"/>
</dbReference>
<evidence type="ECO:0000256" key="3">
    <source>
        <dbReference type="ARBA" id="ARBA00012438"/>
    </source>
</evidence>
<dbReference type="InterPro" id="IPR003594">
    <property type="entry name" value="HATPase_dom"/>
</dbReference>
<dbReference type="SUPFAM" id="SSF47384">
    <property type="entry name" value="Homodimeric domain of signal transducing histidine kinase"/>
    <property type="match status" value="1"/>
</dbReference>
<gene>
    <name evidence="13" type="ORF">AX660_16240</name>
</gene>
<evidence type="ECO:0000313" key="14">
    <source>
        <dbReference type="Proteomes" id="UP000070299"/>
    </source>
</evidence>
<dbReference type="SMART" id="SM00304">
    <property type="entry name" value="HAMP"/>
    <property type="match status" value="1"/>
</dbReference>
<keyword evidence="8" id="KW-0175">Coiled coil</keyword>
<dbReference type="InterPro" id="IPR011006">
    <property type="entry name" value="CheY-like_superfamily"/>
</dbReference>
<feature type="transmembrane region" description="Helical" evidence="9">
    <location>
        <begin position="165"/>
        <end position="187"/>
    </location>
</feature>
<dbReference type="InterPro" id="IPR005467">
    <property type="entry name" value="His_kinase_dom"/>
</dbReference>
<keyword evidence="4 7" id="KW-0597">Phosphoprotein</keyword>
<dbReference type="SUPFAM" id="SSF158472">
    <property type="entry name" value="HAMP domain-like"/>
    <property type="match status" value="1"/>
</dbReference>
<dbReference type="EC" id="2.7.13.3" evidence="3"/>
<evidence type="ECO:0000256" key="5">
    <source>
        <dbReference type="ARBA" id="ARBA00022679"/>
    </source>
</evidence>
<dbReference type="InterPro" id="IPR003661">
    <property type="entry name" value="HisK_dim/P_dom"/>
</dbReference>
<dbReference type="OrthoDB" id="9772100at2"/>
<evidence type="ECO:0000256" key="1">
    <source>
        <dbReference type="ARBA" id="ARBA00000085"/>
    </source>
</evidence>
<evidence type="ECO:0000256" key="7">
    <source>
        <dbReference type="PROSITE-ProRule" id="PRU00169"/>
    </source>
</evidence>
<sequence length="784" mass="86454">MKITTSVQLTLFAAGAAFVILSGSVFFAYSALQDSNEQRQQLYAVVSGTAELQIRTDEYLKYFSARPLRQWHARNTAILAALQNIKPSDVAPPQEIASLRTRHSVIGKLFLQLQQLGIPGNDEGQRLQQQMLIDRLFIMYEEQLGEVALVRQNTLQADQHYVRRAVMFSVLALALLTCIFLAALYVVRRNLSLPLQKLVEATEAFGYGDLGHRIEEAPNNEIGVLSEALNTMAARLQNVTSELKNTHEKLRQAQKMEAIGQLTGGIAHDFNNILAGMQGNLEIMRMRITQNRTQEIGHHIDSTLSLTDRAASLTHRLLAFSRQQALDPKLTDVNVLATSMMPLIEQSVGPQINLVFNQENRVWHILSDMHQLENALLNLVINSRDAMPDGGTLTIETANIVIDEKTGLSEEIEPGEYVCLRIIDTGSGMPEQIMARAFDPFFTTKPTGQGTGLGLSMIYGFIKQSEGHVRIRSAPGAGTTVLLYLPRFKPALQAGKKVATVLESPSALPLADTTRQARVLVVDDELELRSLVVEMIRELGYQVLEAEDGPNAMKFLQASEEFNLLVTDIGLPNGMNGRQLADAARMKRPDLKVLFITGYAQNTMANHDMLESGTQIMTKPFLMASFVEKVRSMVEDDLDAKISNQTDKTAKDNAKPLSILVVDDNEEAATCLAMLLEASGHTVQVALDGKKGLEVATTLTPDVVFLDIGMPVMNGFETAQAIRKIPTLINTTLIALTGWGADSDRTKSKDAGFDYHLTKPTELSTIMALLEQRDKPIKGEHGKL</sequence>
<keyword evidence="9" id="KW-1133">Transmembrane helix</keyword>
<comment type="subcellular location">
    <subcellularLocation>
        <location evidence="2">Membrane</location>
    </subcellularLocation>
</comment>
<feature type="modified residue" description="4-aspartylphosphate" evidence="7">
    <location>
        <position position="707"/>
    </location>
</feature>
<proteinExistence type="predicted"/>
<keyword evidence="14" id="KW-1185">Reference proteome</keyword>
<name>A0A136A093_9ALTE</name>
<dbReference type="GO" id="GO:0000155">
    <property type="term" value="F:phosphorelay sensor kinase activity"/>
    <property type="evidence" value="ECO:0007669"/>
    <property type="project" value="InterPro"/>
</dbReference>
<accession>A0A136A093</accession>
<dbReference type="GO" id="GO:0016020">
    <property type="term" value="C:membrane"/>
    <property type="evidence" value="ECO:0007669"/>
    <property type="project" value="UniProtKB-SubCell"/>
</dbReference>
<evidence type="ECO:0000259" key="11">
    <source>
        <dbReference type="PROSITE" id="PS50110"/>
    </source>
</evidence>
<evidence type="ECO:0000256" key="8">
    <source>
        <dbReference type="SAM" id="Coils"/>
    </source>
</evidence>
<feature type="domain" description="Response regulatory" evidence="11">
    <location>
        <begin position="658"/>
        <end position="774"/>
    </location>
</feature>
<evidence type="ECO:0000259" key="10">
    <source>
        <dbReference type="PROSITE" id="PS50109"/>
    </source>
</evidence>
<feature type="transmembrane region" description="Helical" evidence="9">
    <location>
        <begin position="12"/>
        <end position="32"/>
    </location>
</feature>
<evidence type="ECO:0000256" key="4">
    <source>
        <dbReference type="ARBA" id="ARBA00022553"/>
    </source>
</evidence>
<dbReference type="PROSITE" id="PS50885">
    <property type="entry name" value="HAMP"/>
    <property type="match status" value="1"/>
</dbReference>
<dbReference type="InterPro" id="IPR003660">
    <property type="entry name" value="HAMP_dom"/>
</dbReference>
<dbReference type="SMART" id="SM00388">
    <property type="entry name" value="HisKA"/>
    <property type="match status" value="1"/>
</dbReference>
<feature type="coiled-coil region" evidence="8">
    <location>
        <begin position="229"/>
        <end position="256"/>
    </location>
</feature>
<dbReference type="EMBL" id="LSNE01000006">
    <property type="protein sequence ID" value="KXI28632.1"/>
    <property type="molecule type" value="Genomic_DNA"/>
</dbReference>
<feature type="domain" description="HAMP" evidence="12">
    <location>
        <begin position="189"/>
        <end position="241"/>
    </location>
</feature>
<dbReference type="PROSITE" id="PS50109">
    <property type="entry name" value="HIS_KIN"/>
    <property type="match status" value="1"/>
</dbReference>
<dbReference type="SMART" id="SM00448">
    <property type="entry name" value="REC"/>
    <property type="match status" value="2"/>
</dbReference>
<dbReference type="SUPFAM" id="SSF52172">
    <property type="entry name" value="CheY-like"/>
    <property type="match status" value="2"/>
</dbReference>
<reference evidence="14" key="1">
    <citation type="submission" date="2016-02" db="EMBL/GenBank/DDBJ databases">
        <authorList>
            <person name="Schultz-Johansen M."/>
            <person name="Glaring M.A."/>
            <person name="Bech P.K."/>
            <person name="Stougaard P."/>
        </authorList>
    </citation>
    <scope>NUCLEOTIDE SEQUENCE [LARGE SCALE GENOMIC DNA]</scope>
    <source>
        <strain evidence="14">S66</strain>
    </source>
</reference>
<dbReference type="Pfam" id="PF00072">
    <property type="entry name" value="Response_reg"/>
    <property type="match status" value="2"/>
</dbReference>
<dbReference type="SMART" id="SM00387">
    <property type="entry name" value="HATPase_c"/>
    <property type="match status" value="1"/>
</dbReference>
<dbReference type="Pfam" id="PF02518">
    <property type="entry name" value="HATPase_c"/>
    <property type="match status" value="1"/>
</dbReference>
<feature type="domain" description="Histidine kinase" evidence="10">
    <location>
        <begin position="265"/>
        <end position="489"/>
    </location>
</feature>
<dbReference type="InterPro" id="IPR036890">
    <property type="entry name" value="HATPase_C_sf"/>
</dbReference>
<dbReference type="Gene3D" id="3.30.565.10">
    <property type="entry name" value="Histidine kinase-like ATPase, C-terminal domain"/>
    <property type="match status" value="1"/>
</dbReference>
<evidence type="ECO:0000256" key="2">
    <source>
        <dbReference type="ARBA" id="ARBA00004370"/>
    </source>
</evidence>
<keyword evidence="9" id="KW-0472">Membrane</keyword>
<dbReference type="InterPro" id="IPR036097">
    <property type="entry name" value="HisK_dim/P_sf"/>
</dbReference>
<dbReference type="RefSeq" id="WP_068377739.1">
    <property type="nucleotide sequence ID" value="NZ_LSNE01000006.1"/>
</dbReference>
<evidence type="ECO:0000259" key="12">
    <source>
        <dbReference type="PROSITE" id="PS50885"/>
    </source>
</evidence>
<dbReference type="STRING" id="1799789.AX660_16240"/>
<keyword evidence="6" id="KW-0418">Kinase</keyword>
<dbReference type="InterPro" id="IPR001789">
    <property type="entry name" value="Sig_transdc_resp-reg_receiver"/>
</dbReference>
<dbReference type="Gene3D" id="6.10.340.10">
    <property type="match status" value="1"/>
</dbReference>
<dbReference type="CDD" id="cd17580">
    <property type="entry name" value="REC_2_DhkD-like"/>
    <property type="match status" value="1"/>
</dbReference>
<dbReference type="SUPFAM" id="SSF55874">
    <property type="entry name" value="ATPase domain of HSP90 chaperone/DNA topoisomerase II/histidine kinase"/>
    <property type="match status" value="1"/>
</dbReference>
<dbReference type="AlphaFoldDB" id="A0A136A093"/>
<feature type="modified residue" description="4-aspartylphosphate" evidence="7">
    <location>
        <position position="568"/>
    </location>
</feature>
<dbReference type="InterPro" id="IPR004358">
    <property type="entry name" value="Sig_transdc_His_kin-like_C"/>
</dbReference>
<evidence type="ECO:0000256" key="9">
    <source>
        <dbReference type="SAM" id="Phobius"/>
    </source>
</evidence>
<comment type="caution">
    <text evidence="13">The sequence shown here is derived from an EMBL/GenBank/DDBJ whole genome shotgun (WGS) entry which is preliminary data.</text>
</comment>
<dbReference type="Pfam" id="PF00672">
    <property type="entry name" value="HAMP"/>
    <property type="match status" value="1"/>
</dbReference>
<dbReference type="Gene3D" id="1.10.287.130">
    <property type="match status" value="1"/>
</dbReference>
<comment type="catalytic activity">
    <reaction evidence="1">
        <text>ATP + protein L-histidine = ADP + protein N-phospho-L-histidine.</text>
        <dbReference type="EC" id="2.7.13.3"/>
    </reaction>
</comment>
<dbReference type="Gene3D" id="3.40.50.2300">
    <property type="match status" value="2"/>
</dbReference>
<dbReference type="PANTHER" id="PTHR43065">
    <property type="entry name" value="SENSOR HISTIDINE KINASE"/>
    <property type="match status" value="1"/>
</dbReference>
<dbReference type="PROSITE" id="PS50110">
    <property type="entry name" value="RESPONSE_REGULATORY"/>
    <property type="match status" value="2"/>
</dbReference>
<keyword evidence="9" id="KW-0812">Transmembrane</keyword>
<keyword evidence="5" id="KW-0808">Transferase</keyword>
<dbReference type="CDD" id="cd06225">
    <property type="entry name" value="HAMP"/>
    <property type="match status" value="1"/>
</dbReference>
<dbReference type="PRINTS" id="PR00344">
    <property type="entry name" value="BCTRLSENSOR"/>
</dbReference>
<protein>
    <recommendedName>
        <fullName evidence="3">histidine kinase</fullName>
        <ecNumber evidence="3">2.7.13.3</ecNumber>
    </recommendedName>
</protein>